<dbReference type="PANTHER" id="PTHR42865">
    <property type="entry name" value="PROTON/GLUTAMATE-ASPARTATE SYMPORTER"/>
    <property type="match status" value="1"/>
</dbReference>
<protein>
    <submittedName>
        <fullName evidence="7">C4-dicarboxylate transport protein</fullName>
    </submittedName>
</protein>
<feature type="transmembrane region" description="Helical" evidence="6">
    <location>
        <begin position="358"/>
        <end position="382"/>
    </location>
</feature>
<feature type="transmembrane region" description="Helical" evidence="6">
    <location>
        <begin position="81"/>
        <end position="103"/>
    </location>
</feature>
<evidence type="ECO:0000256" key="4">
    <source>
        <dbReference type="ARBA" id="ARBA00022989"/>
    </source>
</evidence>
<sequence length="433" mass="45488">MTTIPSGRPTIGLFTQVVAATLLGLAGGIFIPSLAADTQWMPALFMRLIVMAVGPLLFCIVTLGIIGAGSLKTVGRLGARALLYFEAMTTVALGFSVALAMLLHVGSGIHFTPTAEDMHMATSYGNSARTLRDSGISGFLLSIVPVTPTAAFAQGNVLQILFFAIFTGCCLTYMGEKGAPIVHLLESVSDLFSSMMRVITRLAPLAVFGAMVSTTARYGLNTIGHLAGVTLLYFILVGLFIVCALGGGLKLCGVSPLRFAQYFQEETLIVATTTSSDAVLPSLMAKLERLGLDRQTVGIMVPAGYSFNLDALSIYLGLAVIFLANATGTHLTAWQIITLLATALVTSKGAHGVPGVGLVILAATLGAVPSIPVASIVMLLAVDWFIGIARAVGNFAGNCVAPVIIAAWEKRLDRDRMRQELTLHRTDDPGTGR</sequence>
<evidence type="ECO:0000256" key="2">
    <source>
        <dbReference type="ARBA" id="ARBA00022448"/>
    </source>
</evidence>
<proteinExistence type="predicted"/>
<keyword evidence="2" id="KW-0813">Transport</keyword>
<dbReference type="AlphaFoldDB" id="G6XML0"/>
<feature type="transmembrane region" description="Helical" evidence="6">
    <location>
        <begin position="299"/>
        <end position="323"/>
    </location>
</feature>
<dbReference type="GO" id="GO:0015138">
    <property type="term" value="F:fumarate transmembrane transporter activity"/>
    <property type="evidence" value="ECO:0007669"/>
    <property type="project" value="TreeGrafter"/>
</dbReference>
<evidence type="ECO:0000256" key="5">
    <source>
        <dbReference type="ARBA" id="ARBA00023136"/>
    </source>
</evidence>
<comment type="caution">
    <text evidence="7">The sequence shown here is derived from an EMBL/GenBank/DDBJ whole genome shotgun (WGS) entry which is preliminary data.</text>
</comment>
<feature type="transmembrane region" description="Helical" evidence="6">
    <location>
        <begin position="157"/>
        <end position="175"/>
    </location>
</feature>
<evidence type="ECO:0000256" key="6">
    <source>
        <dbReference type="SAM" id="Phobius"/>
    </source>
</evidence>
<dbReference type="GO" id="GO:0005886">
    <property type="term" value="C:plasma membrane"/>
    <property type="evidence" value="ECO:0007669"/>
    <property type="project" value="TreeGrafter"/>
</dbReference>
<dbReference type="InterPro" id="IPR001991">
    <property type="entry name" value="Na-dicarboxylate_symporter"/>
</dbReference>
<feature type="transmembrane region" description="Helical" evidence="6">
    <location>
        <begin position="202"/>
        <end position="220"/>
    </location>
</feature>
<dbReference type="PATRIC" id="fig|1088869.3.peg.2721"/>
<dbReference type="Proteomes" id="UP000004949">
    <property type="component" value="Unassembled WGS sequence"/>
</dbReference>
<feature type="transmembrane region" description="Helical" evidence="6">
    <location>
        <begin position="12"/>
        <end position="32"/>
    </location>
</feature>
<dbReference type="STRING" id="1088869.GMO_27280"/>
<dbReference type="GO" id="GO:0015141">
    <property type="term" value="F:succinate transmembrane transporter activity"/>
    <property type="evidence" value="ECO:0007669"/>
    <property type="project" value="TreeGrafter"/>
</dbReference>
<evidence type="ECO:0000313" key="7">
    <source>
        <dbReference type="EMBL" id="EHH67108.1"/>
    </source>
</evidence>
<name>G6XML0_9PROT</name>
<reference evidence="7 8" key="1">
    <citation type="submission" date="2011-10" db="EMBL/GenBank/DDBJ databases">
        <title>Genome sequence of Gluconobacter morbifer G707, isolated from Drosophila gut.</title>
        <authorList>
            <person name="Lee W.-J."/>
            <person name="Kim E.-K."/>
        </authorList>
    </citation>
    <scope>NUCLEOTIDE SEQUENCE [LARGE SCALE GENOMIC DNA]</scope>
    <source>
        <strain evidence="7 8">G707</strain>
    </source>
</reference>
<dbReference type="eggNOG" id="COG1301">
    <property type="taxonomic scope" value="Bacteria"/>
</dbReference>
<keyword evidence="4 6" id="KW-1133">Transmembrane helix</keyword>
<dbReference type="PANTHER" id="PTHR42865:SF1">
    <property type="entry name" value="AEROBIC C4-DICARBOXYLATE TRANSPORT PROTEIN"/>
    <property type="match status" value="1"/>
</dbReference>
<dbReference type="EMBL" id="AGQV01000013">
    <property type="protein sequence ID" value="EHH67108.1"/>
    <property type="molecule type" value="Genomic_DNA"/>
</dbReference>
<dbReference type="GO" id="GO:0015366">
    <property type="term" value="F:malate:proton symporter activity"/>
    <property type="evidence" value="ECO:0007669"/>
    <property type="project" value="TreeGrafter"/>
</dbReference>
<dbReference type="InterPro" id="IPR036458">
    <property type="entry name" value="Na:dicarbo_symporter_sf"/>
</dbReference>
<dbReference type="RefSeq" id="WP_008852869.1">
    <property type="nucleotide sequence ID" value="NZ_AGQV01000013.1"/>
</dbReference>
<keyword evidence="8" id="KW-1185">Reference proteome</keyword>
<dbReference type="GO" id="GO:0070778">
    <property type="term" value="P:L-aspartate transmembrane transport"/>
    <property type="evidence" value="ECO:0007669"/>
    <property type="project" value="TreeGrafter"/>
</dbReference>
<evidence type="ECO:0000256" key="3">
    <source>
        <dbReference type="ARBA" id="ARBA00022692"/>
    </source>
</evidence>
<keyword evidence="5 6" id="KW-0472">Membrane</keyword>
<gene>
    <name evidence="7" type="ORF">GMO_27280</name>
</gene>
<accession>G6XML0</accession>
<evidence type="ECO:0000313" key="8">
    <source>
        <dbReference type="Proteomes" id="UP000004949"/>
    </source>
</evidence>
<feature type="transmembrane region" description="Helical" evidence="6">
    <location>
        <begin position="44"/>
        <end position="69"/>
    </location>
</feature>
<evidence type="ECO:0000256" key="1">
    <source>
        <dbReference type="ARBA" id="ARBA00004141"/>
    </source>
</evidence>
<keyword evidence="3 6" id="KW-0812">Transmembrane</keyword>
<organism evidence="7 8">
    <name type="scientific">Gluconobacter morbifer G707</name>
    <dbReference type="NCBI Taxonomy" id="1088869"/>
    <lineage>
        <taxon>Bacteria</taxon>
        <taxon>Pseudomonadati</taxon>
        <taxon>Pseudomonadota</taxon>
        <taxon>Alphaproteobacteria</taxon>
        <taxon>Acetobacterales</taxon>
        <taxon>Acetobacteraceae</taxon>
        <taxon>Gluconobacter</taxon>
    </lineage>
</organism>
<dbReference type="OrthoDB" id="9766690at2"/>
<dbReference type="SUPFAM" id="SSF118215">
    <property type="entry name" value="Proton glutamate symport protein"/>
    <property type="match status" value="1"/>
</dbReference>
<dbReference type="Gene3D" id="1.10.3860.10">
    <property type="entry name" value="Sodium:dicarboxylate symporter"/>
    <property type="match status" value="1"/>
</dbReference>
<feature type="transmembrane region" description="Helical" evidence="6">
    <location>
        <begin position="388"/>
        <end position="408"/>
    </location>
</feature>
<dbReference type="Pfam" id="PF00375">
    <property type="entry name" value="SDF"/>
    <property type="match status" value="1"/>
</dbReference>
<feature type="transmembrane region" description="Helical" evidence="6">
    <location>
        <begin position="226"/>
        <end position="249"/>
    </location>
</feature>
<dbReference type="PRINTS" id="PR00173">
    <property type="entry name" value="EDTRNSPORT"/>
</dbReference>
<comment type="subcellular location">
    <subcellularLocation>
        <location evidence="1">Membrane</location>
        <topology evidence="1">Multi-pass membrane protein</topology>
    </subcellularLocation>
</comment>